<protein>
    <recommendedName>
        <fullName evidence="3">non-reducing end alpha-L-arabinofuranosidase</fullName>
        <ecNumber evidence="3">3.2.1.55</ecNumber>
    </recommendedName>
</protein>
<organism evidence="9 10">
    <name type="scientific">Coccomyxa viridis</name>
    <dbReference type="NCBI Taxonomy" id="1274662"/>
    <lineage>
        <taxon>Eukaryota</taxon>
        <taxon>Viridiplantae</taxon>
        <taxon>Chlorophyta</taxon>
        <taxon>core chlorophytes</taxon>
        <taxon>Trebouxiophyceae</taxon>
        <taxon>Trebouxiophyceae incertae sedis</taxon>
        <taxon>Coccomyxaceae</taxon>
        <taxon>Coccomyxa</taxon>
    </lineage>
</organism>
<feature type="signal peptide" evidence="7">
    <location>
        <begin position="1"/>
        <end position="23"/>
    </location>
</feature>
<gene>
    <name evidence="9" type="ORF">CVIRNUC_008498</name>
</gene>
<accession>A0AAV1IGG7</accession>
<comment type="caution">
    <text evidence="9">The sequence shown here is derived from an EMBL/GenBank/DDBJ whole genome shotgun (WGS) entry which is preliminary data.</text>
</comment>
<evidence type="ECO:0000256" key="4">
    <source>
        <dbReference type="ARBA" id="ARBA00022729"/>
    </source>
</evidence>
<feature type="domain" description="Alpha-L-arabinofuranosidase C-terminal" evidence="8">
    <location>
        <begin position="522"/>
        <end position="712"/>
    </location>
</feature>
<dbReference type="InterPro" id="IPR008979">
    <property type="entry name" value="Galactose-bd-like_sf"/>
</dbReference>
<dbReference type="Gene3D" id="3.20.20.80">
    <property type="entry name" value="Glycosidases"/>
    <property type="match status" value="1"/>
</dbReference>
<evidence type="ECO:0000256" key="3">
    <source>
        <dbReference type="ARBA" id="ARBA00012670"/>
    </source>
</evidence>
<evidence type="ECO:0000256" key="7">
    <source>
        <dbReference type="SAM" id="SignalP"/>
    </source>
</evidence>
<keyword evidence="4 7" id="KW-0732">Signal</keyword>
<dbReference type="EMBL" id="CAUYUE010000012">
    <property type="protein sequence ID" value="CAK0785292.1"/>
    <property type="molecule type" value="Genomic_DNA"/>
</dbReference>
<dbReference type="Pfam" id="PF22848">
    <property type="entry name" value="ASD1_dom"/>
    <property type="match status" value="1"/>
</dbReference>
<comment type="catalytic activity">
    <reaction evidence="1">
        <text>Hydrolysis of terminal non-reducing alpha-L-arabinofuranoside residues in alpha-L-arabinosides.</text>
        <dbReference type="EC" id="3.2.1.55"/>
    </reaction>
</comment>
<comment type="similarity">
    <text evidence="2">Belongs to the glycosyl hydrolase 51 family.</text>
</comment>
<dbReference type="SUPFAM" id="SSF51011">
    <property type="entry name" value="Glycosyl hydrolase domain"/>
    <property type="match status" value="1"/>
</dbReference>
<evidence type="ECO:0000256" key="6">
    <source>
        <dbReference type="ARBA" id="ARBA00023180"/>
    </source>
</evidence>
<evidence type="ECO:0000256" key="5">
    <source>
        <dbReference type="ARBA" id="ARBA00022801"/>
    </source>
</evidence>
<dbReference type="InterPro" id="IPR010720">
    <property type="entry name" value="Alpha-L-AF_C"/>
</dbReference>
<dbReference type="SUPFAM" id="SSF51445">
    <property type="entry name" value="(Trans)glycosidases"/>
    <property type="match status" value="1"/>
</dbReference>
<evidence type="ECO:0000256" key="2">
    <source>
        <dbReference type="ARBA" id="ARBA00007186"/>
    </source>
</evidence>
<dbReference type="InterPro" id="IPR051563">
    <property type="entry name" value="Glycosyl_Hydrolase_51"/>
</dbReference>
<name>A0AAV1IGG7_9CHLO</name>
<sequence>MQGVNRPKVAMLLRLGLFSVVLALGGCGAREFLRRNGLEGRSNAAANSLNVKVTADVSRTHPVAANLWGIFFEEIQHAGEGGLYAELVQDRSFNGLAYTQAFLDSDASELVLGPTAFEGSHLNLVPAAQSNSLPVNQSLHGIAAQLYQHNTHQNSAETSQPVSWRPIGDTQLTLTKQYPLNGGNKIAMRLDADSGAGGIINTGFWGISVAAGKRYELSLYLRKAQPSSDSGMSVEVALESAHGTQLHASVAFDDISADWQQYRATLTANATDTTARLAVRLQQGAVLLGMVSLFPAENGVEGSVSPFRSDILSLLKGLQPRFLRFPGGCYVEGVTLANAFYWKPSVGPLEQRPGHWNGMWQYWSTDGLGLYEYMLLSEELGAEPIWVLNNGLSHQESVPTARIQGMVQDALDSIEFITGSTSTQWGGLRARMGHPQPWALTYIGVGNEDCGKPFYTSNYLAFFYAIKERYPDMQLIANCDMGDDAPTEMWDWHWYTDPDSMFNGRYTFDSMSVAKDSYVFASEYAVFDWGIPTIPRGTIQGAIAEAAFMTGMERNSEVVQLAAYAPLLANVNHKGALCPTNLVIYDNSRAFGNPSYHVQALFAQHQGLHYVQTDIDSRSARDNGVAASVTCQDDGCSRLSIKLVNYAQFTQTVALRIKHSPVPISAVGNVTVLTGLDYQSTNSFEDPHNVYPRTATFKDMSSEIEVELAAFSLTVIATAPASAPAAVAWS</sequence>
<dbReference type="SUPFAM" id="SSF49785">
    <property type="entry name" value="Galactose-binding domain-like"/>
    <property type="match status" value="1"/>
</dbReference>
<dbReference type="Gene3D" id="2.60.40.1180">
    <property type="entry name" value="Golgi alpha-mannosidase II"/>
    <property type="match status" value="1"/>
</dbReference>
<dbReference type="PROSITE" id="PS51257">
    <property type="entry name" value="PROKAR_LIPOPROTEIN"/>
    <property type="match status" value="1"/>
</dbReference>
<evidence type="ECO:0000313" key="9">
    <source>
        <dbReference type="EMBL" id="CAK0785292.1"/>
    </source>
</evidence>
<keyword evidence="6" id="KW-0325">Glycoprotein</keyword>
<evidence type="ECO:0000256" key="1">
    <source>
        <dbReference type="ARBA" id="ARBA00001462"/>
    </source>
</evidence>
<feature type="chain" id="PRO_5043617648" description="non-reducing end alpha-L-arabinofuranosidase" evidence="7">
    <location>
        <begin position="24"/>
        <end position="730"/>
    </location>
</feature>
<dbReference type="GO" id="GO:0046556">
    <property type="term" value="F:alpha-L-arabinofuranosidase activity"/>
    <property type="evidence" value="ECO:0007669"/>
    <property type="project" value="UniProtKB-EC"/>
</dbReference>
<dbReference type="Proteomes" id="UP001314263">
    <property type="component" value="Unassembled WGS sequence"/>
</dbReference>
<dbReference type="GO" id="GO:0046373">
    <property type="term" value="P:L-arabinose metabolic process"/>
    <property type="evidence" value="ECO:0007669"/>
    <property type="project" value="InterPro"/>
</dbReference>
<proteinExistence type="inferred from homology"/>
<dbReference type="InterPro" id="IPR055235">
    <property type="entry name" value="ASD1_cat"/>
</dbReference>
<dbReference type="SMART" id="SM00813">
    <property type="entry name" value="Alpha-L-AF_C"/>
    <property type="match status" value="1"/>
</dbReference>
<keyword evidence="5" id="KW-0378">Hydrolase</keyword>
<dbReference type="AlphaFoldDB" id="A0AAV1IGG7"/>
<dbReference type="PANTHER" id="PTHR31776:SF0">
    <property type="entry name" value="ALPHA-L-ARABINOFURANOSIDASE 1"/>
    <property type="match status" value="1"/>
</dbReference>
<keyword evidence="10" id="KW-1185">Reference proteome</keyword>
<dbReference type="Gene3D" id="2.60.120.260">
    <property type="entry name" value="Galactose-binding domain-like"/>
    <property type="match status" value="1"/>
</dbReference>
<reference evidence="9 10" key="1">
    <citation type="submission" date="2023-10" db="EMBL/GenBank/DDBJ databases">
        <authorList>
            <person name="Maclean D."/>
            <person name="Macfadyen A."/>
        </authorList>
    </citation>
    <scope>NUCLEOTIDE SEQUENCE [LARGE SCALE GENOMIC DNA]</scope>
</reference>
<dbReference type="InterPro" id="IPR013780">
    <property type="entry name" value="Glyco_hydro_b"/>
</dbReference>
<evidence type="ECO:0000313" key="10">
    <source>
        <dbReference type="Proteomes" id="UP001314263"/>
    </source>
</evidence>
<dbReference type="InterPro" id="IPR017853">
    <property type="entry name" value="GH"/>
</dbReference>
<dbReference type="PANTHER" id="PTHR31776">
    <property type="entry name" value="ALPHA-L-ARABINOFURANOSIDASE 1"/>
    <property type="match status" value="1"/>
</dbReference>
<dbReference type="Pfam" id="PF06964">
    <property type="entry name" value="Alpha-L-AF_C"/>
    <property type="match status" value="1"/>
</dbReference>
<evidence type="ECO:0000259" key="8">
    <source>
        <dbReference type="SMART" id="SM00813"/>
    </source>
</evidence>
<dbReference type="EC" id="3.2.1.55" evidence="3"/>